<keyword evidence="18" id="KW-1185">Reference proteome</keyword>
<evidence type="ECO:0000256" key="12">
    <source>
        <dbReference type="ARBA" id="ARBA00023326"/>
    </source>
</evidence>
<keyword evidence="12" id="KW-0624">Polysaccharide degradation</keyword>
<dbReference type="GO" id="GO:0000272">
    <property type="term" value="P:polysaccharide catabolic process"/>
    <property type="evidence" value="ECO:0007669"/>
    <property type="project" value="UniProtKB-KW"/>
</dbReference>
<evidence type="ECO:0000256" key="13">
    <source>
        <dbReference type="RuleBase" id="RU000675"/>
    </source>
</evidence>
<keyword evidence="7 13" id="KW-0378">Hydrolase</keyword>
<dbReference type="GO" id="GO:0005576">
    <property type="term" value="C:extracellular region"/>
    <property type="evidence" value="ECO:0007669"/>
    <property type="project" value="UniProtKB-SubCell"/>
</dbReference>
<reference evidence="17 18" key="1">
    <citation type="submission" date="2016-05" db="EMBL/GenBank/DDBJ databases">
        <title>A degradative enzymes factory behind the ericoid mycorrhizal symbiosis.</title>
        <authorList>
            <consortium name="DOE Joint Genome Institute"/>
            <person name="Martino E."/>
            <person name="Morin E."/>
            <person name="Grelet G."/>
            <person name="Kuo A."/>
            <person name="Kohler A."/>
            <person name="Daghino S."/>
            <person name="Barry K."/>
            <person name="Choi C."/>
            <person name="Cichocki N."/>
            <person name="Clum A."/>
            <person name="Copeland A."/>
            <person name="Hainaut M."/>
            <person name="Haridas S."/>
            <person name="Labutti K."/>
            <person name="Lindquist E."/>
            <person name="Lipzen A."/>
            <person name="Khouja H.-R."/>
            <person name="Murat C."/>
            <person name="Ohm R."/>
            <person name="Olson A."/>
            <person name="Spatafora J."/>
            <person name="Veneault-Fourrey C."/>
            <person name="Henrissat B."/>
            <person name="Grigoriev I."/>
            <person name="Martin F."/>
            <person name="Perotto S."/>
        </authorList>
    </citation>
    <scope>NUCLEOTIDE SEQUENCE [LARGE SCALE GENOMIC DNA]</scope>
    <source>
        <strain evidence="17 18">UAMH 7357</strain>
    </source>
</reference>
<dbReference type="OrthoDB" id="1657402at2759"/>
<dbReference type="InterPro" id="IPR037110">
    <property type="entry name" value="Betagal_dom2_sf"/>
</dbReference>
<dbReference type="Gene3D" id="2.102.20.10">
    <property type="entry name" value="Beta-galactosidase, domain 2"/>
    <property type="match status" value="1"/>
</dbReference>
<keyword evidence="11 13" id="KW-0326">Glycosidase</keyword>
<proteinExistence type="inferred from homology"/>
<dbReference type="InterPro" id="IPR018954">
    <property type="entry name" value="Betagal_dom2"/>
</dbReference>
<evidence type="ECO:0000256" key="8">
    <source>
        <dbReference type="ARBA" id="ARBA00023157"/>
    </source>
</evidence>
<dbReference type="Pfam" id="PF13363">
    <property type="entry name" value="BetaGal_dom3"/>
    <property type="match status" value="1"/>
</dbReference>
<dbReference type="InterPro" id="IPR031330">
    <property type="entry name" value="Gly_Hdrlase_35_cat"/>
</dbReference>
<dbReference type="FunFam" id="2.60.120.260:FF:000088">
    <property type="entry name" value="Beta-galactosidase A"/>
    <property type="match status" value="1"/>
</dbReference>
<dbReference type="PRINTS" id="PR00742">
    <property type="entry name" value="GLHYDRLASE35"/>
</dbReference>
<keyword evidence="8" id="KW-1015">Disulfide bond</keyword>
<evidence type="ECO:0000256" key="9">
    <source>
        <dbReference type="ARBA" id="ARBA00023180"/>
    </source>
</evidence>
<comment type="similarity">
    <text evidence="3 14">Belongs to the glycosyl hydrolase 35 family.</text>
</comment>
<evidence type="ECO:0000259" key="16">
    <source>
        <dbReference type="SMART" id="SM01029"/>
    </source>
</evidence>
<dbReference type="FunFam" id="2.60.390.10:FF:000001">
    <property type="entry name" value="Beta-galactosidase A"/>
    <property type="match status" value="1"/>
</dbReference>
<evidence type="ECO:0000256" key="5">
    <source>
        <dbReference type="ARBA" id="ARBA00022525"/>
    </source>
</evidence>
<feature type="signal peptide" evidence="15">
    <location>
        <begin position="1"/>
        <end position="18"/>
    </location>
</feature>
<keyword evidence="10" id="KW-0119">Carbohydrate metabolism</keyword>
<dbReference type="SMART" id="SM01029">
    <property type="entry name" value="BetaGal_dom2"/>
    <property type="match status" value="1"/>
</dbReference>
<dbReference type="InterPro" id="IPR036833">
    <property type="entry name" value="BetaGal_dom3_sf"/>
</dbReference>
<dbReference type="InterPro" id="IPR025972">
    <property type="entry name" value="BetaGal_dom3"/>
</dbReference>
<evidence type="ECO:0000256" key="6">
    <source>
        <dbReference type="ARBA" id="ARBA00022729"/>
    </source>
</evidence>
<evidence type="ECO:0000256" key="3">
    <source>
        <dbReference type="ARBA" id="ARBA00009809"/>
    </source>
</evidence>
<dbReference type="FunFam" id="2.102.20.10:FF:000001">
    <property type="entry name" value="Beta-galactosidase A"/>
    <property type="match status" value="1"/>
</dbReference>
<evidence type="ECO:0000256" key="11">
    <source>
        <dbReference type="ARBA" id="ARBA00023295"/>
    </source>
</evidence>
<accession>A0A2J6PR28</accession>
<dbReference type="InterPro" id="IPR019801">
    <property type="entry name" value="Glyco_hydro_35_CS"/>
</dbReference>
<dbReference type="SUPFAM" id="SSF51445">
    <property type="entry name" value="(Trans)glycosidases"/>
    <property type="match status" value="1"/>
</dbReference>
<dbReference type="Pfam" id="PF01301">
    <property type="entry name" value="Glyco_hydro_35"/>
    <property type="match status" value="1"/>
</dbReference>
<evidence type="ECO:0000256" key="15">
    <source>
        <dbReference type="SAM" id="SignalP"/>
    </source>
</evidence>
<dbReference type="InterPro" id="IPR001944">
    <property type="entry name" value="Glycoside_Hdrlase_35"/>
</dbReference>
<dbReference type="Proteomes" id="UP000235672">
    <property type="component" value="Unassembled WGS sequence"/>
</dbReference>
<dbReference type="Pfam" id="PF10435">
    <property type="entry name" value="BetaGal_dom2"/>
    <property type="match status" value="1"/>
</dbReference>
<dbReference type="InterPro" id="IPR017853">
    <property type="entry name" value="GH"/>
</dbReference>
<keyword evidence="6 15" id="KW-0732">Signal</keyword>
<dbReference type="EMBL" id="KZ613505">
    <property type="protein sequence ID" value="PMD16467.1"/>
    <property type="molecule type" value="Genomic_DNA"/>
</dbReference>
<dbReference type="PANTHER" id="PTHR23421">
    <property type="entry name" value="BETA-GALACTOSIDASE RELATED"/>
    <property type="match status" value="1"/>
</dbReference>
<dbReference type="InterPro" id="IPR008979">
    <property type="entry name" value="Galactose-bd-like_sf"/>
</dbReference>
<dbReference type="AlphaFoldDB" id="A0A2J6PR28"/>
<dbReference type="SUPFAM" id="SSF51011">
    <property type="entry name" value="Glycosyl hydrolase domain"/>
    <property type="match status" value="1"/>
</dbReference>
<evidence type="ECO:0000256" key="7">
    <source>
        <dbReference type="ARBA" id="ARBA00022801"/>
    </source>
</evidence>
<dbReference type="FunFam" id="3.20.20.80:FF:000040">
    <property type="entry name" value="Beta-galactosidase A"/>
    <property type="match status" value="1"/>
</dbReference>
<dbReference type="PROSITE" id="PS01182">
    <property type="entry name" value="GLYCOSYL_HYDROL_F35"/>
    <property type="match status" value="1"/>
</dbReference>
<dbReference type="GO" id="GO:0004565">
    <property type="term" value="F:beta-galactosidase activity"/>
    <property type="evidence" value="ECO:0007669"/>
    <property type="project" value="UniProtKB-EC"/>
</dbReference>
<dbReference type="Gene3D" id="2.60.120.260">
    <property type="entry name" value="Galactose-binding domain-like"/>
    <property type="match status" value="2"/>
</dbReference>
<protein>
    <recommendedName>
        <fullName evidence="4 13">Beta-galactosidase</fullName>
        <ecNumber evidence="4 13">3.2.1.23</ecNumber>
    </recommendedName>
</protein>
<feature type="chain" id="PRO_5014377699" description="Beta-galactosidase" evidence="15">
    <location>
        <begin position="19"/>
        <end position="1009"/>
    </location>
</feature>
<feature type="domain" description="Beta-galactosidase" evidence="16">
    <location>
        <begin position="395"/>
        <end position="572"/>
    </location>
</feature>
<dbReference type="EC" id="3.2.1.23" evidence="4 13"/>
<evidence type="ECO:0000256" key="10">
    <source>
        <dbReference type="ARBA" id="ARBA00023277"/>
    </source>
</evidence>
<dbReference type="Gene3D" id="2.60.390.10">
    <property type="entry name" value="Beta-galactosidase, domain 3"/>
    <property type="match status" value="1"/>
</dbReference>
<evidence type="ECO:0000256" key="4">
    <source>
        <dbReference type="ARBA" id="ARBA00012756"/>
    </source>
</evidence>
<evidence type="ECO:0000256" key="14">
    <source>
        <dbReference type="RuleBase" id="RU003679"/>
    </source>
</evidence>
<evidence type="ECO:0000256" key="1">
    <source>
        <dbReference type="ARBA" id="ARBA00001412"/>
    </source>
</evidence>
<evidence type="ECO:0000313" key="17">
    <source>
        <dbReference type="EMBL" id="PMD16467.1"/>
    </source>
</evidence>
<gene>
    <name evidence="17" type="ORF">NA56DRAFT_310689</name>
</gene>
<sequence length="1009" mass="110137">MKLSGALTILGLAAQAVALAIGGKQMHVERESDGLQNIVTYDEHSLMVYGERIMVFSGEFHPYRLPVPDLWLDVFQKIKALGFNAVSFYVHWALLEGKHGHYSAEGVFAFEPFFAAAKEAGIYLIARPGPYINAESSGGGFPGWLQRIKGQLRTRAPDYLAATDNYVANIGATIAKAQITNGGPVILLQPENEYSGSTGNVTGGFPDPVYFAYVKKQYRDAGIIVPFISNDAWAQGLFAPGDVVDGTTEGDVDIYGHDSYPLGFNCADPYTWPSGDLPTYFHSTHEQQSPSTFYSLDEFQGGSFDPWGGLGFAQCSILLNMEFERVFYKNDFASGAALLSLYMIFGGTNWGNLGHPGGYTSYDYGAAITENRELFREKYSELKLEANFMKVSPAYLTASVGNGVNGQYTSSSSVFTTPLWGNGSATNFYVVRHSNYAEETSLTYKFHVSTSKGTFTIPQLGGSLTLSARDSKWHVTDYDLGGTTLLYSTAEIFTWKKFATKTALVVYGGPGETHELAVISTSAAKVIEGTGVTSQSINGTAVLNWQTSSTRRVVQIGSLFVYILDRNSAYNYWVPDFVRTDELGAYSTNIGNMTSVIVEAGYLVRSVYIEGTALHIDGDLNATVPIKVIGAPASTKDLHFNSQKLDFTVDPVTGDWSSTLQYTAPTLNLPDLSSLDWKYVDDLPEIQSTYDDSAWTVANHTTSNNPWGLQTPVSLYASDYGYNTGVLIYRGHFVANGKESSFQVYTQGGSAYGSSVWLNSTYLGSWPGIDASSGHTDTYTVPNLVSGKTYVITVVVDNNGLDENWTTGSDEMKDPRGIINYQLSGHSQSDVTWKLTGNLGGEDYIDQTRGPLNEGGLYAERQGFTQPYPPNLKWASGNPLTGISTAGIAFYQADFSLDLPDDYDIPLTFNFGNTTMNGATADYRAQLWVNGYQFGKYANNIGPQSSFPVPQGILDYHGKNWLAIELWAEQATGAHLTDFTLQAGTVAWTSMPRPAMAPMPSYTQRPGAY</sequence>
<comment type="subcellular location">
    <subcellularLocation>
        <location evidence="2">Secreted</location>
    </subcellularLocation>
</comment>
<dbReference type="Pfam" id="PF13364">
    <property type="entry name" value="BetaGal_ABD2"/>
    <property type="match status" value="2"/>
</dbReference>
<comment type="catalytic activity">
    <reaction evidence="1 13">
        <text>Hydrolysis of terminal non-reducing beta-D-galactose residues in beta-D-galactosides.</text>
        <dbReference type="EC" id="3.2.1.23"/>
    </reaction>
</comment>
<name>A0A2J6PR28_9HELO</name>
<dbReference type="SUPFAM" id="SSF49785">
    <property type="entry name" value="Galactose-binding domain-like"/>
    <property type="match status" value="2"/>
</dbReference>
<dbReference type="InterPro" id="IPR025300">
    <property type="entry name" value="BetaGal_jelly_roll_dom"/>
</dbReference>
<dbReference type="SUPFAM" id="SSF117100">
    <property type="entry name" value="Beta-galactosidase LacA, domain 3"/>
    <property type="match status" value="1"/>
</dbReference>
<dbReference type="FunFam" id="2.60.120.260:FF:000065">
    <property type="entry name" value="Beta-galactosidase A"/>
    <property type="match status" value="1"/>
</dbReference>
<dbReference type="STRING" id="1745343.A0A2J6PR28"/>
<evidence type="ECO:0000313" key="18">
    <source>
        <dbReference type="Proteomes" id="UP000235672"/>
    </source>
</evidence>
<dbReference type="Gene3D" id="3.20.20.80">
    <property type="entry name" value="Glycosidases"/>
    <property type="match status" value="1"/>
</dbReference>
<organism evidence="17 18">
    <name type="scientific">Hyaloscypha hepaticicola</name>
    <dbReference type="NCBI Taxonomy" id="2082293"/>
    <lineage>
        <taxon>Eukaryota</taxon>
        <taxon>Fungi</taxon>
        <taxon>Dikarya</taxon>
        <taxon>Ascomycota</taxon>
        <taxon>Pezizomycotina</taxon>
        <taxon>Leotiomycetes</taxon>
        <taxon>Helotiales</taxon>
        <taxon>Hyaloscyphaceae</taxon>
        <taxon>Hyaloscypha</taxon>
    </lineage>
</organism>
<keyword evidence="5" id="KW-0964">Secreted</keyword>
<evidence type="ECO:0000256" key="2">
    <source>
        <dbReference type="ARBA" id="ARBA00004613"/>
    </source>
</evidence>
<keyword evidence="9" id="KW-0325">Glycoprotein</keyword>